<evidence type="ECO:0000313" key="1">
    <source>
        <dbReference type="EMBL" id="KAF0908297.1"/>
    </source>
</evidence>
<accession>A0A6G1D7B0</accession>
<proteinExistence type="predicted"/>
<sequence length="138" mass="14707">MEEVREHAAADHFVEEEGFGSRDIILGGHVDQGLRSDDLHALQEDGYGGRNIVYAFALAATTTTGALIATTSSGLTPMTGLGKTTASRSCLQTAGSQLYRRSELNGDVSNEALLRLPPDTPWMLARCLSRCPSHGAAF</sequence>
<organism evidence="1 2">
    <name type="scientific">Oryza meyeriana var. granulata</name>
    <dbReference type="NCBI Taxonomy" id="110450"/>
    <lineage>
        <taxon>Eukaryota</taxon>
        <taxon>Viridiplantae</taxon>
        <taxon>Streptophyta</taxon>
        <taxon>Embryophyta</taxon>
        <taxon>Tracheophyta</taxon>
        <taxon>Spermatophyta</taxon>
        <taxon>Magnoliopsida</taxon>
        <taxon>Liliopsida</taxon>
        <taxon>Poales</taxon>
        <taxon>Poaceae</taxon>
        <taxon>BOP clade</taxon>
        <taxon>Oryzoideae</taxon>
        <taxon>Oryzeae</taxon>
        <taxon>Oryzinae</taxon>
        <taxon>Oryza</taxon>
        <taxon>Oryza meyeriana</taxon>
    </lineage>
</organism>
<keyword evidence="2" id="KW-1185">Reference proteome</keyword>
<protein>
    <submittedName>
        <fullName evidence="1">Uncharacterized protein</fullName>
    </submittedName>
</protein>
<dbReference type="EMBL" id="SPHZ02000007">
    <property type="protein sequence ID" value="KAF0908297.1"/>
    <property type="molecule type" value="Genomic_DNA"/>
</dbReference>
<reference evidence="1 2" key="1">
    <citation type="submission" date="2019-11" db="EMBL/GenBank/DDBJ databases">
        <title>Whole genome sequence of Oryza granulata.</title>
        <authorList>
            <person name="Li W."/>
        </authorList>
    </citation>
    <scope>NUCLEOTIDE SEQUENCE [LARGE SCALE GENOMIC DNA]</scope>
    <source>
        <strain evidence="2">cv. Menghai</strain>
        <tissue evidence="1">Leaf</tissue>
    </source>
</reference>
<dbReference type="AlphaFoldDB" id="A0A6G1D7B0"/>
<gene>
    <name evidence="1" type="ORF">E2562_024711</name>
</gene>
<comment type="caution">
    <text evidence="1">The sequence shown here is derived from an EMBL/GenBank/DDBJ whole genome shotgun (WGS) entry which is preliminary data.</text>
</comment>
<evidence type="ECO:0000313" key="2">
    <source>
        <dbReference type="Proteomes" id="UP000479710"/>
    </source>
</evidence>
<dbReference type="Proteomes" id="UP000479710">
    <property type="component" value="Unassembled WGS sequence"/>
</dbReference>
<name>A0A6G1D7B0_9ORYZ</name>